<dbReference type="Gene3D" id="3.90.1200.10">
    <property type="match status" value="1"/>
</dbReference>
<dbReference type="InterPro" id="IPR002575">
    <property type="entry name" value="Aminoglycoside_PTrfase"/>
</dbReference>
<evidence type="ECO:0000313" key="3">
    <source>
        <dbReference type="Proteomes" id="UP000034164"/>
    </source>
</evidence>
<dbReference type="VEuPathDB" id="FungiDB:EMCG_02523"/>
<dbReference type="Proteomes" id="UP000034164">
    <property type="component" value="Unassembled WGS sequence"/>
</dbReference>
<dbReference type="EMBL" id="LCZI01000999">
    <property type="protein sequence ID" value="KKZ63146.1"/>
    <property type="molecule type" value="Genomic_DNA"/>
</dbReference>
<gene>
    <name evidence="2" type="ORF">EMCG_02523</name>
</gene>
<reference evidence="3" key="1">
    <citation type="journal article" date="2015" name="PLoS Genet.">
        <title>The dynamic genome and transcriptome of the human fungal pathogen Blastomyces and close relative Emmonsia.</title>
        <authorList>
            <person name="Munoz J.F."/>
            <person name="Gauthier G.M."/>
            <person name="Desjardins C.A."/>
            <person name="Gallo J.E."/>
            <person name="Holder J."/>
            <person name="Sullivan T.D."/>
            <person name="Marty A.J."/>
            <person name="Carmen J.C."/>
            <person name="Chen Z."/>
            <person name="Ding L."/>
            <person name="Gujja S."/>
            <person name="Magrini V."/>
            <person name="Misas E."/>
            <person name="Mitreva M."/>
            <person name="Priest M."/>
            <person name="Saif S."/>
            <person name="Whiston E.A."/>
            <person name="Young S."/>
            <person name="Zeng Q."/>
            <person name="Goldman W.E."/>
            <person name="Mardis E.R."/>
            <person name="Taylor J.W."/>
            <person name="McEwen J.G."/>
            <person name="Clay O.K."/>
            <person name="Klein B.S."/>
            <person name="Cuomo C.A."/>
        </authorList>
    </citation>
    <scope>NUCLEOTIDE SEQUENCE [LARGE SCALE GENOMIC DNA]</scope>
    <source>
        <strain evidence="3">UAMH 3008</strain>
    </source>
</reference>
<organism evidence="2 3">
    <name type="scientific">[Emmonsia] crescens</name>
    <dbReference type="NCBI Taxonomy" id="73230"/>
    <lineage>
        <taxon>Eukaryota</taxon>
        <taxon>Fungi</taxon>
        <taxon>Dikarya</taxon>
        <taxon>Ascomycota</taxon>
        <taxon>Pezizomycotina</taxon>
        <taxon>Eurotiomycetes</taxon>
        <taxon>Eurotiomycetidae</taxon>
        <taxon>Onygenales</taxon>
        <taxon>Ajellomycetaceae</taxon>
        <taxon>Emergomyces</taxon>
    </lineage>
</organism>
<dbReference type="AlphaFoldDB" id="A0A0G2J906"/>
<dbReference type="SUPFAM" id="SSF56112">
    <property type="entry name" value="Protein kinase-like (PK-like)"/>
    <property type="match status" value="1"/>
</dbReference>
<dbReference type="OrthoDB" id="5412996at2759"/>
<sequence length="479" mass="56547">MDQITKHKLDQAAQELIASIDLSKVCELASSFHVRKRACRILSEWKKGSYNVCFPVIFDQDTEVSEKWMVRIPLLPRLAFPEEKMRSEVATMKYIAEKTTIPVPHLYGYSIKCDNILGLPFMLLEYIEGKTLFDIKLKNLEQNKREHLYAQLSDVYIQLYQQKFDRIGALTLDEDDHHWVFVINNRPLTVDINEQEVSGLDICRYLHPHQTFASTIDYVFFITRLIFNDFQRRRDSILSENDARWYLYSIFASQSILMEWIKPEYNHGPFILMHGDLRPPNIVIDDDFNLVSILDWEWSHTVPVQLFTPPFWLTNQAVLQISKDIPSLQYYAAVRRFCLSVYEQESRRYKLPLKDLPLTNLWRPHTIESLLIAHGLSNPHYFGNVYCDALDQHYYGENPEERMQAFFRIRKNQLHIVEQKILEFAEFEKERQELGVEKRVALPYPTRTPQEEAELVKKMEAFYDSRHKVDASAEIPQTA</sequence>
<accession>A0A0G2J906</accession>
<dbReference type="InterPro" id="IPR011009">
    <property type="entry name" value="Kinase-like_dom_sf"/>
</dbReference>
<dbReference type="PANTHER" id="PTHR21310:SF37">
    <property type="entry name" value="AMINOGLYCOSIDE PHOSPHOTRANSFERASE DOMAIN-CONTAINING PROTEIN"/>
    <property type="match status" value="1"/>
</dbReference>
<name>A0A0G2J906_9EURO</name>
<dbReference type="Gene3D" id="3.30.200.20">
    <property type="entry name" value="Phosphorylase Kinase, domain 1"/>
    <property type="match status" value="1"/>
</dbReference>
<evidence type="ECO:0000259" key="1">
    <source>
        <dbReference type="Pfam" id="PF01636"/>
    </source>
</evidence>
<protein>
    <recommendedName>
        <fullName evidence="1">Aminoglycoside phosphotransferase domain-containing protein</fullName>
    </recommendedName>
</protein>
<proteinExistence type="predicted"/>
<dbReference type="Pfam" id="PF01636">
    <property type="entry name" value="APH"/>
    <property type="match status" value="1"/>
</dbReference>
<comment type="caution">
    <text evidence="2">The sequence shown here is derived from an EMBL/GenBank/DDBJ whole genome shotgun (WGS) entry which is preliminary data.</text>
</comment>
<dbReference type="PANTHER" id="PTHR21310">
    <property type="entry name" value="AMINOGLYCOSIDE PHOSPHOTRANSFERASE-RELATED-RELATED"/>
    <property type="match status" value="1"/>
</dbReference>
<feature type="domain" description="Aminoglycoside phosphotransferase" evidence="1">
    <location>
        <begin position="66"/>
        <end position="297"/>
    </location>
</feature>
<evidence type="ECO:0000313" key="2">
    <source>
        <dbReference type="EMBL" id="KKZ63146.1"/>
    </source>
</evidence>
<dbReference type="InterPro" id="IPR051678">
    <property type="entry name" value="AGP_Transferase"/>
</dbReference>